<dbReference type="EMBL" id="HBUE01284593">
    <property type="protein sequence ID" value="CAG6570746.1"/>
    <property type="molecule type" value="Transcribed_RNA"/>
</dbReference>
<dbReference type="AlphaFoldDB" id="A0A8D8JHK2"/>
<dbReference type="EMBL" id="HBUE01284598">
    <property type="protein sequence ID" value="CAG6570751.1"/>
    <property type="molecule type" value="Transcribed_RNA"/>
</dbReference>
<proteinExistence type="predicted"/>
<evidence type="ECO:0000313" key="1">
    <source>
        <dbReference type="EMBL" id="CAG6570746.1"/>
    </source>
</evidence>
<reference evidence="1" key="1">
    <citation type="submission" date="2021-05" db="EMBL/GenBank/DDBJ databases">
        <authorList>
            <person name="Alioto T."/>
            <person name="Alioto T."/>
            <person name="Gomez Garrido J."/>
        </authorList>
    </citation>
    <scope>NUCLEOTIDE SEQUENCE</scope>
</reference>
<organism evidence="1">
    <name type="scientific">Culex pipiens</name>
    <name type="common">House mosquito</name>
    <dbReference type="NCBI Taxonomy" id="7175"/>
    <lineage>
        <taxon>Eukaryota</taxon>
        <taxon>Metazoa</taxon>
        <taxon>Ecdysozoa</taxon>
        <taxon>Arthropoda</taxon>
        <taxon>Hexapoda</taxon>
        <taxon>Insecta</taxon>
        <taxon>Pterygota</taxon>
        <taxon>Neoptera</taxon>
        <taxon>Endopterygota</taxon>
        <taxon>Diptera</taxon>
        <taxon>Nematocera</taxon>
        <taxon>Culicoidea</taxon>
        <taxon>Culicidae</taxon>
        <taxon>Culicinae</taxon>
        <taxon>Culicini</taxon>
        <taxon>Culex</taxon>
        <taxon>Culex</taxon>
    </lineage>
</organism>
<sequence length="132" mass="14482">MFRRSRRSMDRRLWIEKESVACFIARPQQGPVKILHFLSLPAVLRDARQAVRRHPGPPGHLHPGDRGAADTGPALVGVLLVPVGVPVVCGPVGGPPQPGERHEEVHGRHQYGCVRAADLLHHVLPERRAGVH</sequence>
<dbReference type="EMBL" id="HBUE01179020">
    <property type="protein sequence ID" value="CAG6519200.1"/>
    <property type="molecule type" value="Transcribed_RNA"/>
</dbReference>
<protein>
    <submittedName>
        <fullName evidence="1">(northern house mosquito) hypothetical protein</fullName>
    </submittedName>
</protein>
<accession>A0A8D8JHK2</accession>
<name>A0A8D8JHK2_CULPI</name>
<dbReference type="EMBL" id="HBUE01179015">
    <property type="protein sequence ID" value="CAG6519195.1"/>
    <property type="molecule type" value="Transcribed_RNA"/>
</dbReference>